<keyword evidence="2" id="KW-1185">Reference proteome</keyword>
<proteinExistence type="predicted"/>
<evidence type="ECO:0000313" key="1">
    <source>
        <dbReference type="EMBL" id="MRG97625.1"/>
    </source>
</evidence>
<name>A0A6N7Q4M7_9BACT</name>
<dbReference type="Proteomes" id="UP000440224">
    <property type="component" value="Unassembled WGS sequence"/>
</dbReference>
<dbReference type="RefSeq" id="WP_153824402.1">
    <property type="nucleotide sequence ID" value="NZ_WJIE01000019.1"/>
</dbReference>
<organism evidence="1 2">
    <name type="scientific">Polyangium spumosum</name>
    <dbReference type="NCBI Taxonomy" id="889282"/>
    <lineage>
        <taxon>Bacteria</taxon>
        <taxon>Pseudomonadati</taxon>
        <taxon>Myxococcota</taxon>
        <taxon>Polyangia</taxon>
        <taxon>Polyangiales</taxon>
        <taxon>Polyangiaceae</taxon>
        <taxon>Polyangium</taxon>
    </lineage>
</organism>
<dbReference type="OrthoDB" id="5517490at2"/>
<dbReference type="AlphaFoldDB" id="A0A6N7Q4M7"/>
<accession>A0A6N7Q4M7</accession>
<protein>
    <submittedName>
        <fullName evidence="1">Uncharacterized protein</fullName>
    </submittedName>
</protein>
<evidence type="ECO:0000313" key="2">
    <source>
        <dbReference type="Proteomes" id="UP000440224"/>
    </source>
</evidence>
<gene>
    <name evidence="1" type="ORF">GF068_37730</name>
</gene>
<reference evidence="1 2" key="1">
    <citation type="submission" date="2019-10" db="EMBL/GenBank/DDBJ databases">
        <title>A soil myxobacterium in the family Polyangiaceae.</title>
        <authorList>
            <person name="Li Y."/>
            <person name="Wang J."/>
        </authorList>
    </citation>
    <scope>NUCLEOTIDE SEQUENCE [LARGE SCALE GENOMIC DNA]</scope>
    <source>
        <strain evidence="1 2">DSM 14734</strain>
    </source>
</reference>
<sequence length="80" mass="8628">MAIDSLADVALKARETPEDASELRCDACSEPIEGEPAGRGLYVWTRGDEVRYEEPPLCVLCATAIGITALATWSVEEEEG</sequence>
<comment type="caution">
    <text evidence="1">The sequence shown here is derived from an EMBL/GenBank/DDBJ whole genome shotgun (WGS) entry which is preliminary data.</text>
</comment>
<dbReference type="EMBL" id="WJIE01000019">
    <property type="protein sequence ID" value="MRG97625.1"/>
    <property type="molecule type" value="Genomic_DNA"/>
</dbReference>